<accession>A0AC35FZG4</accession>
<protein>
    <submittedName>
        <fullName evidence="2">Apolipoprotein B</fullName>
    </submittedName>
</protein>
<sequence length="103" mass="11624">SFSLSSTKADGLDGFGFYYNMKQIERKMFNGLSLNLKGTIHFGATVNHFENMSGSMQMDIEILSKKAANAITYDIENSVVERKIKIYEGLSIEFTIFAIFSNF</sequence>
<name>A0AC35FZG4_9BILA</name>
<dbReference type="Proteomes" id="UP000887580">
    <property type="component" value="Unplaced"/>
</dbReference>
<proteinExistence type="predicted"/>
<reference evidence="2" key="1">
    <citation type="submission" date="2022-11" db="UniProtKB">
        <authorList>
            <consortium name="WormBaseParasite"/>
        </authorList>
    </citation>
    <scope>IDENTIFICATION</scope>
</reference>
<evidence type="ECO:0000313" key="1">
    <source>
        <dbReference type="Proteomes" id="UP000887580"/>
    </source>
</evidence>
<evidence type="ECO:0000313" key="2">
    <source>
        <dbReference type="WBParaSite" id="PS1159_v2.g22412.t1"/>
    </source>
</evidence>
<dbReference type="WBParaSite" id="PS1159_v2.g22412.t1">
    <property type="protein sequence ID" value="PS1159_v2.g22412.t1"/>
    <property type="gene ID" value="PS1159_v2.g22412"/>
</dbReference>
<organism evidence="1 2">
    <name type="scientific">Panagrolaimus sp. PS1159</name>
    <dbReference type="NCBI Taxonomy" id="55785"/>
    <lineage>
        <taxon>Eukaryota</taxon>
        <taxon>Metazoa</taxon>
        <taxon>Ecdysozoa</taxon>
        <taxon>Nematoda</taxon>
        <taxon>Chromadorea</taxon>
        <taxon>Rhabditida</taxon>
        <taxon>Tylenchina</taxon>
        <taxon>Panagrolaimomorpha</taxon>
        <taxon>Panagrolaimoidea</taxon>
        <taxon>Panagrolaimidae</taxon>
        <taxon>Panagrolaimus</taxon>
    </lineage>
</organism>